<protein>
    <submittedName>
        <fullName evidence="1">Uncharacterized protein</fullName>
    </submittedName>
</protein>
<proteinExistence type="predicted"/>
<reference evidence="1 2" key="1">
    <citation type="submission" date="2017-10" db="EMBL/GenBank/DDBJ databases">
        <title>Coral associated bacteria.</title>
        <authorList>
            <person name="Wang X."/>
        </authorList>
    </citation>
    <scope>NUCLEOTIDE SEQUENCE [LARGE SCALE GENOMIC DNA]</scope>
    <source>
        <strain evidence="1 2">SCSIO 43005</strain>
    </source>
</reference>
<organism evidence="1 2">
    <name type="scientific">Vreelandella aquamarina</name>
    <dbReference type="NCBI Taxonomy" id="77097"/>
    <lineage>
        <taxon>Bacteria</taxon>
        <taxon>Pseudomonadati</taxon>
        <taxon>Pseudomonadota</taxon>
        <taxon>Gammaproteobacteria</taxon>
        <taxon>Oceanospirillales</taxon>
        <taxon>Halomonadaceae</taxon>
        <taxon>Vreelandella</taxon>
    </lineage>
</organism>
<gene>
    <name evidence="1" type="ORF">CTT34_10140</name>
</gene>
<dbReference type="RefSeq" id="WP_159342336.1">
    <property type="nucleotide sequence ID" value="NZ_CP024621.1"/>
</dbReference>
<dbReference type="Proteomes" id="UP000463949">
    <property type="component" value="Chromosome"/>
</dbReference>
<evidence type="ECO:0000313" key="1">
    <source>
        <dbReference type="EMBL" id="QHD50023.1"/>
    </source>
</evidence>
<evidence type="ECO:0000313" key="2">
    <source>
        <dbReference type="Proteomes" id="UP000463949"/>
    </source>
</evidence>
<dbReference type="AlphaFoldDB" id="A0A857GL71"/>
<accession>A0A857GL71</accession>
<dbReference type="KEGG" id="hmd:CTT34_10140"/>
<sequence>MNTTEQEKPVYPEMHVKGARFSLYKNGEVWARTKDLPAELISTLRNKEDGSAWKPSHKNFNSLCKQFVRDGDVDHLIKQQEKISKERGMKRNAGVELYAALEKALKFAEENTCGGTDTLEIITECRAALNKARGAR</sequence>
<name>A0A857GL71_9GAMM</name>
<dbReference type="EMBL" id="CP024621">
    <property type="protein sequence ID" value="QHD50023.1"/>
    <property type="molecule type" value="Genomic_DNA"/>
</dbReference>